<accession>A0AAD7MQ30</accession>
<reference evidence="2" key="1">
    <citation type="submission" date="2023-03" db="EMBL/GenBank/DDBJ databases">
        <title>Massive genome expansion in bonnet fungi (Mycena s.s.) driven by repeated elements and novel gene families across ecological guilds.</title>
        <authorList>
            <consortium name="Lawrence Berkeley National Laboratory"/>
            <person name="Harder C.B."/>
            <person name="Miyauchi S."/>
            <person name="Viragh M."/>
            <person name="Kuo A."/>
            <person name="Thoen E."/>
            <person name="Andreopoulos B."/>
            <person name="Lu D."/>
            <person name="Skrede I."/>
            <person name="Drula E."/>
            <person name="Henrissat B."/>
            <person name="Morin E."/>
            <person name="Kohler A."/>
            <person name="Barry K."/>
            <person name="LaButti K."/>
            <person name="Morin E."/>
            <person name="Salamov A."/>
            <person name="Lipzen A."/>
            <person name="Mereny Z."/>
            <person name="Hegedus B."/>
            <person name="Baldrian P."/>
            <person name="Stursova M."/>
            <person name="Weitz H."/>
            <person name="Taylor A."/>
            <person name="Grigoriev I.V."/>
            <person name="Nagy L.G."/>
            <person name="Martin F."/>
            <person name="Kauserud H."/>
        </authorList>
    </citation>
    <scope>NUCLEOTIDE SEQUENCE</scope>
    <source>
        <strain evidence="2">CBHHK188m</strain>
    </source>
</reference>
<sequence>MGLGTSLAEAARYAPSPSQPTSTPGTTNTLPATDILPVVTHAPAPPTTNTTTPPFTNAPTPPTNAARAVTTEPEPPITNAPTPPTNAVQAVTTEAEPPITNAPAPAVTNALPPIDTAVPTTEIPPGTNTPPYASTAVVCPPRAPDWFCHALGEMTKRDLGPHFNAVLAAWIRIEAGCDFESHPSQGVLSSKGRPEHVGRWIQAARGRQNQPNPVVQDPKKYAWDWWGWWGGLQPEWRTKDSEGTWVIGGDYGKEWDVLSFWRINGTLSVVASVYFWGCSVQGDSAELEEWECAANDVAWIFEGLAAFHESFRKRR</sequence>
<feature type="compositionally biased region" description="Pro residues" evidence="1">
    <location>
        <begin position="73"/>
        <end position="84"/>
    </location>
</feature>
<keyword evidence="3" id="KW-1185">Reference proteome</keyword>
<name>A0AAD7MQ30_9AGAR</name>
<dbReference type="Proteomes" id="UP001215280">
    <property type="component" value="Unassembled WGS sequence"/>
</dbReference>
<dbReference type="EMBL" id="JARJLG010000210">
    <property type="protein sequence ID" value="KAJ7727671.1"/>
    <property type="molecule type" value="Genomic_DNA"/>
</dbReference>
<gene>
    <name evidence="2" type="ORF">DFH07DRAFT_757601</name>
</gene>
<dbReference type="AlphaFoldDB" id="A0AAD7MQ30"/>
<proteinExistence type="predicted"/>
<protein>
    <submittedName>
        <fullName evidence="2">Uncharacterized protein</fullName>
    </submittedName>
</protein>
<organism evidence="2 3">
    <name type="scientific">Mycena maculata</name>
    <dbReference type="NCBI Taxonomy" id="230809"/>
    <lineage>
        <taxon>Eukaryota</taxon>
        <taxon>Fungi</taxon>
        <taxon>Dikarya</taxon>
        <taxon>Basidiomycota</taxon>
        <taxon>Agaricomycotina</taxon>
        <taxon>Agaricomycetes</taxon>
        <taxon>Agaricomycetidae</taxon>
        <taxon>Agaricales</taxon>
        <taxon>Marasmiineae</taxon>
        <taxon>Mycenaceae</taxon>
        <taxon>Mycena</taxon>
    </lineage>
</organism>
<comment type="caution">
    <text evidence="2">The sequence shown here is derived from an EMBL/GenBank/DDBJ whole genome shotgun (WGS) entry which is preliminary data.</text>
</comment>
<feature type="compositionally biased region" description="Low complexity" evidence="1">
    <location>
        <begin position="15"/>
        <end position="72"/>
    </location>
</feature>
<evidence type="ECO:0000313" key="2">
    <source>
        <dbReference type="EMBL" id="KAJ7727671.1"/>
    </source>
</evidence>
<feature type="region of interest" description="Disordered" evidence="1">
    <location>
        <begin position="1"/>
        <end position="85"/>
    </location>
</feature>
<evidence type="ECO:0000256" key="1">
    <source>
        <dbReference type="SAM" id="MobiDB-lite"/>
    </source>
</evidence>
<evidence type="ECO:0000313" key="3">
    <source>
        <dbReference type="Proteomes" id="UP001215280"/>
    </source>
</evidence>